<evidence type="ECO:0000313" key="2">
    <source>
        <dbReference type="Proteomes" id="UP000001544"/>
    </source>
</evidence>
<gene>
    <name evidence="1" type="ordered locus">BpOF4_02900</name>
</gene>
<evidence type="ECO:0000313" key="1">
    <source>
        <dbReference type="EMBL" id="ADC48647.1"/>
    </source>
</evidence>
<dbReference type="AlphaFoldDB" id="D3FWB5"/>
<reference evidence="1 2" key="1">
    <citation type="journal article" date="2011" name="Environ. Microbiol.">
        <title>Genome of alkaliphilic Bacillus pseudofirmus OF4 reveals adaptations that support the ability to grow in an external pH range from 7.5 to 11.4.</title>
        <authorList>
            <person name="Janto B."/>
            <person name="Ahmed A."/>
            <person name="Ito M."/>
            <person name="Liu J."/>
            <person name="Hicks D.B."/>
            <person name="Pagni S."/>
            <person name="Fackelmayer O.J."/>
            <person name="Smith T.A."/>
            <person name="Earl J."/>
            <person name="Elbourne L.D."/>
            <person name="Hassan K."/>
            <person name="Paulsen I.T."/>
            <person name="Kolsto A.B."/>
            <person name="Tourasse N.J."/>
            <person name="Ehrlich G.D."/>
            <person name="Boissy R."/>
            <person name="Ivey D.M."/>
            <person name="Li G."/>
            <person name="Xue Y."/>
            <person name="Ma Y."/>
            <person name="Hu F.Z."/>
            <person name="Krulwich T.A."/>
        </authorList>
    </citation>
    <scope>NUCLEOTIDE SEQUENCE [LARGE SCALE GENOMIC DNA]</scope>
    <source>
        <strain evidence="2">ATCC BAA-2126 / JCM 17055 / OF4</strain>
    </source>
</reference>
<organism evidence="1 2">
    <name type="scientific">Alkalihalophilus pseudofirmus (strain ATCC BAA-2126 / JCM 17055 / OF4)</name>
    <name type="common">Bacillus pseudofirmus</name>
    <dbReference type="NCBI Taxonomy" id="398511"/>
    <lineage>
        <taxon>Bacteria</taxon>
        <taxon>Bacillati</taxon>
        <taxon>Bacillota</taxon>
        <taxon>Bacilli</taxon>
        <taxon>Bacillales</taxon>
        <taxon>Bacillaceae</taxon>
        <taxon>Alkalihalophilus</taxon>
    </lineage>
</organism>
<proteinExistence type="predicted"/>
<sequence length="30" mass="3274">MAAANKGGTANTNSLRPLEEEGFFYFHKDG</sequence>
<keyword evidence="2" id="KW-1185">Reference proteome</keyword>
<protein>
    <submittedName>
        <fullName evidence="1">Uncharacterized protein</fullName>
    </submittedName>
</protein>
<dbReference type="Proteomes" id="UP000001544">
    <property type="component" value="Chromosome"/>
</dbReference>
<dbReference type="HOGENOM" id="CLU_3402156_0_0_9"/>
<accession>D3FWB5</accession>
<name>D3FWB5_ALKPO</name>
<dbReference type="EMBL" id="CP001878">
    <property type="protein sequence ID" value="ADC48647.1"/>
    <property type="molecule type" value="Genomic_DNA"/>
</dbReference>
<dbReference type="KEGG" id="bpf:BpOF4_02900"/>